<dbReference type="GeneID" id="90073212"/>
<dbReference type="RefSeq" id="XP_064852233.1">
    <property type="nucleotide sequence ID" value="XM_064996161.1"/>
</dbReference>
<accession>A0AAV5QM46</accession>
<dbReference type="Proteomes" id="UP001360560">
    <property type="component" value="Unassembled WGS sequence"/>
</dbReference>
<evidence type="ECO:0000256" key="1">
    <source>
        <dbReference type="ARBA" id="ARBA00022723"/>
    </source>
</evidence>
<protein>
    <submittedName>
        <fullName evidence="6">Hot13 protein</fullName>
    </submittedName>
</protein>
<reference evidence="6 7" key="1">
    <citation type="journal article" date="2023" name="Elife">
        <title>Identification of key yeast species and microbe-microbe interactions impacting larval growth of Drosophila in the wild.</title>
        <authorList>
            <person name="Mure A."/>
            <person name="Sugiura Y."/>
            <person name="Maeda R."/>
            <person name="Honda K."/>
            <person name="Sakurai N."/>
            <person name="Takahashi Y."/>
            <person name="Watada M."/>
            <person name="Katoh T."/>
            <person name="Gotoh A."/>
            <person name="Gotoh Y."/>
            <person name="Taniguchi I."/>
            <person name="Nakamura K."/>
            <person name="Hayashi T."/>
            <person name="Katayama T."/>
            <person name="Uemura T."/>
            <person name="Hattori Y."/>
        </authorList>
    </citation>
    <scope>NUCLEOTIDE SEQUENCE [LARGE SCALE GENOMIC DNA]</scope>
    <source>
        <strain evidence="6 7">SC-9</strain>
    </source>
</reference>
<sequence>MADLKLPIEGSFSCIELSSHTVCGLLVDRQTRCVHYHSPLDIVALKFKCCKTFYPCHQCHPLSHMVRRYNNKDLEHETVVLCGQCHRGLKFNEYANGEYRCKYCDCDFNPKCEGHHKLYFDL</sequence>
<dbReference type="GO" id="GO:0008270">
    <property type="term" value="F:zinc ion binding"/>
    <property type="evidence" value="ECO:0007669"/>
    <property type="project" value="UniProtKB-KW"/>
</dbReference>
<organism evidence="6 7">
    <name type="scientific">Saccharomycopsis crataegensis</name>
    <dbReference type="NCBI Taxonomy" id="43959"/>
    <lineage>
        <taxon>Eukaryota</taxon>
        <taxon>Fungi</taxon>
        <taxon>Dikarya</taxon>
        <taxon>Ascomycota</taxon>
        <taxon>Saccharomycotina</taxon>
        <taxon>Saccharomycetes</taxon>
        <taxon>Saccharomycopsidaceae</taxon>
        <taxon>Saccharomycopsis</taxon>
    </lineage>
</organism>
<dbReference type="InterPro" id="IPR008913">
    <property type="entry name" value="Znf_CHY"/>
</dbReference>
<dbReference type="SUPFAM" id="SSF161219">
    <property type="entry name" value="CHY zinc finger-like"/>
    <property type="match status" value="1"/>
</dbReference>
<dbReference type="Pfam" id="PF05495">
    <property type="entry name" value="zf-CHY"/>
    <property type="match status" value="1"/>
</dbReference>
<evidence type="ECO:0000313" key="7">
    <source>
        <dbReference type="Proteomes" id="UP001360560"/>
    </source>
</evidence>
<dbReference type="EMBL" id="BTFZ01000004">
    <property type="protein sequence ID" value="GMM35233.1"/>
    <property type="molecule type" value="Genomic_DNA"/>
</dbReference>
<proteinExistence type="predicted"/>
<evidence type="ECO:0000256" key="2">
    <source>
        <dbReference type="ARBA" id="ARBA00022771"/>
    </source>
</evidence>
<dbReference type="PIRSF" id="PIRSF017292">
    <property type="entry name" value="UCP017292_Znf_CHY"/>
    <property type="match status" value="1"/>
</dbReference>
<keyword evidence="3" id="KW-0862">Zinc</keyword>
<feature type="domain" description="CHY-type" evidence="5">
    <location>
        <begin position="26"/>
        <end position="106"/>
    </location>
</feature>
<evidence type="ECO:0000259" key="5">
    <source>
        <dbReference type="PROSITE" id="PS51266"/>
    </source>
</evidence>
<name>A0AAV5QM46_9ASCO</name>
<dbReference type="InterPro" id="IPR016694">
    <property type="entry name" value="UCP017292"/>
</dbReference>
<keyword evidence="1" id="KW-0479">Metal-binding</keyword>
<keyword evidence="2 4" id="KW-0863">Zinc-finger</keyword>
<gene>
    <name evidence="6" type="ORF">DASC09_025580</name>
</gene>
<comment type="caution">
    <text evidence="6">The sequence shown here is derived from an EMBL/GenBank/DDBJ whole genome shotgun (WGS) entry which is preliminary data.</text>
</comment>
<dbReference type="InterPro" id="IPR037274">
    <property type="entry name" value="Znf_CHY_sf"/>
</dbReference>
<evidence type="ECO:0000313" key="6">
    <source>
        <dbReference type="EMBL" id="GMM35233.1"/>
    </source>
</evidence>
<evidence type="ECO:0000256" key="3">
    <source>
        <dbReference type="ARBA" id="ARBA00022833"/>
    </source>
</evidence>
<dbReference type="AlphaFoldDB" id="A0AAV5QM46"/>
<keyword evidence="7" id="KW-1185">Reference proteome</keyword>
<evidence type="ECO:0000256" key="4">
    <source>
        <dbReference type="PROSITE-ProRule" id="PRU00601"/>
    </source>
</evidence>
<dbReference type="PROSITE" id="PS51266">
    <property type="entry name" value="ZF_CHY"/>
    <property type="match status" value="1"/>
</dbReference>